<accession>A0ABQ6GED6</accession>
<dbReference type="Proteomes" id="UP001157114">
    <property type="component" value="Unassembled WGS sequence"/>
</dbReference>
<comment type="caution">
    <text evidence="1">The sequence shown here is derived from an EMBL/GenBank/DDBJ whole genome shotgun (WGS) entry which is preliminary data.</text>
</comment>
<protein>
    <recommendedName>
        <fullName evidence="3">Peptidoglycan binding domain-containing protein</fullName>
    </recommendedName>
</protein>
<sequence>MGFNGIWIAGLAILLQQPVQPVQPPQPNQPNQPNQIEEMQLTIEHRGQSLAHVKREEYGLPGTSFLDIGKFNKLQAKLEKMINVPPANAYIGDRGQLVPEKMGYRLDRDQFATQFYSYFFNNAPSTIDAPLSLVYARVDSELLASIKEKAIGNYVTYYNSNNKNRSHNISLAAKAISNTVVFPGETFSFNKTVGQRTVEKGYLSAGVIVRGELSEGVGGGICQVSSTLYNAIDSAGLKIVQRYSHSRHVPYVMPGRDATVSWDGPDFMFQNQYNQPVLIRAYAGSGRVFVSVYSSELIEYKHRVIPSMSKKLPEEIVIKTNSTIPEHSSEEEEGIGHE</sequence>
<reference evidence="1 2" key="1">
    <citation type="submission" date="2023-03" db="EMBL/GenBank/DDBJ databases">
        <title>Draft genome sequence of the bacteria which degrade cell wall of Tricholomamatutake.</title>
        <authorList>
            <person name="Konishi Y."/>
            <person name="Fukuta Y."/>
            <person name="Shirasaka N."/>
        </authorList>
    </citation>
    <scope>NUCLEOTIDE SEQUENCE [LARGE SCALE GENOMIC DNA]</scope>
    <source>
        <strain evidence="2">mu1</strain>
    </source>
</reference>
<dbReference type="InterPro" id="IPR052913">
    <property type="entry name" value="Glycopeptide_resist_protein"/>
</dbReference>
<proteinExistence type="predicted"/>
<dbReference type="PANTHER" id="PTHR35788">
    <property type="entry name" value="EXPORTED PROTEIN-RELATED"/>
    <property type="match status" value="1"/>
</dbReference>
<evidence type="ECO:0000313" key="1">
    <source>
        <dbReference type="EMBL" id="GLX67956.1"/>
    </source>
</evidence>
<organism evidence="1 2">
    <name type="scientific">Paenibacillus glycanilyticus</name>
    <dbReference type="NCBI Taxonomy" id="126569"/>
    <lineage>
        <taxon>Bacteria</taxon>
        <taxon>Bacillati</taxon>
        <taxon>Bacillota</taxon>
        <taxon>Bacilli</taxon>
        <taxon>Bacillales</taxon>
        <taxon>Paenibacillaceae</taxon>
        <taxon>Paenibacillus</taxon>
    </lineage>
</organism>
<dbReference type="Pfam" id="PF04294">
    <property type="entry name" value="VanW"/>
    <property type="match status" value="1"/>
</dbReference>
<evidence type="ECO:0008006" key="3">
    <source>
        <dbReference type="Google" id="ProtNLM"/>
    </source>
</evidence>
<gene>
    <name evidence="1" type="primary">yoaR</name>
    <name evidence="1" type="ORF">MU1_23010</name>
</gene>
<dbReference type="PANTHER" id="PTHR35788:SF1">
    <property type="entry name" value="EXPORTED PROTEIN"/>
    <property type="match status" value="1"/>
</dbReference>
<dbReference type="InterPro" id="IPR007391">
    <property type="entry name" value="Vancomycin_resist_VanW"/>
</dbReference>
<evidence type="ECO:0000313" key="2">
    <source>
        <dbReference type="Proteomes" id="UP001157114"/>
    </source>
</evidence>
<keyword evidence="2" id="KW-1185">Reference proteome</keyword>
<dbReference type="RefSeq" id="WP_284238714.1">
    <property type="nucleotide sequence ID" value="NZ_BSSQ01000010.1"/>
</dbReference>
<name>A0ABQ6GED6_9BACL</name>
<dbReference type="EMBL" id="BSSQ01000010">
    <property type="protein sequence ID" value="GLX67956.1"/>
    <property type="molecule type" value="Genomic_DNA"/>
</dbReference>